<feature type="domain" description="GAF" evidence="3">
    <location>
        <begin position="189"/>
        <end position="354"/>
    </location>
</feature>
<dbReference type="Pfam" id="PF07228">
    <property type="entry name" value="SpoIIE"/>
    <property type="match status" value="1"/>
</dbReference>
<dbReference type="Gene3D" id="3.30.450.40">
    <property type="match status" value="1"/>
</dbReference>
<dbReference type="Proteomes" id="UP001500212">
    <property type="component" value="Unassembled WGS sequence"/>
</dbReference>
<dbReference type="PANTHER" id="PTHR43156:SF2">
    <property type="entry name" value="STAGE II SPORULATION PROTEIN E"/>
    <property type="match status" value="1"/>
</dbReference>
<evidence type="ECO:0000256" key="1">
    <source>
        <dbReference type="ARBA" id="ARBA00022801"/>
    </source>
</evidence>
<sequence>MRQRIYDGPVTDAGPALASAAAAAVRLGVAADERARFLAAVARALRDHHPAGTVELSAEDHRLTAVIKVGTPPEGTVTLATAVGTAPRPIDGTPAARDGAASPDGAGSLDGTASLDGAGSLDGTASLDGAGSLGGTALLDHLIELQTMVEWSQEELEQTNKGVVALHAELAENAERLRKASELQQRSLRAERTARAAADAARSRLAFLAHAGSTLSESLDHETVLARLHSLVVPRYASAVTVWLVRGSGPLEPVPAASSAAAPSPYVEKAYVSGRVQRVTVARDDPHPSRDLDTRPGREPLLALPLISHGVTLGVLEARAAAASFGTEDIAMFRELARLTAAAIDNALRYEHERDVAERLQRAMLTDLPPAARLEFTARYLPAEAGLNVGGDWYDAFERPDGDVIIAVGDVTGHGLQAATLMGQLRTALRAYAMDAEGPGEVLTCMHRMLSHLQPEDLATAVLAQMSPDGRLRWSNAGHPPPLLRAPDGSVTVLHGHDFLLGMPFEKAAIKEHRTWLTPGCAVIFYTDGLIERRDASLDHGIERLAAAFRSAEGELDHVADSVLEAMLSDSVREDDTCLLIYRALPDPVAGPDLGTEPLLSCREGGPDA</sequence>
<proteinExistence type="predicted"/>
<reference evidence="6" key="1">
    <citation type="journal article" date="2019" name="Int. J. Syst. Evol. Microbiol.">
        <title>The Global Catalogue of Microorganisms (GCM) 10K type strain sequencing project: providing services to taxonomists for standard genome sequencing and annotation.</title>
        <authorList>
            <consortium name="The Broad Institute Genomics Platform"/>
            <consortium name="The Broad Institute Genome Sequencing Center for Infectious Disease"/>
            <person name="Wu L."/>
            <person name="Ma J."/>
        </authorList>
    </citation>
    <scope>NUCLEOTIDE SEQUENCE [LARGE SCALE GENOMIC DNA]</scope>
    <source>
        <strain evidence="6">JCM 17938</strain>
    </source>
</reference>
<organism evidence="5 6">
    <name type="scientific">Actinoallomurus liliacearum</name>
    <dbReference type="NCBI Taxonomy" id="1080073"/>
    <lineage>
        <taxon>Bacteria</taxon>
        <taxon>Bacillati</taxon>
        <taxon>Actinomycetota</taxon>
        <taxon>Actinomycetes</taxon>
        <taxon>Streptosporangiales</taxon>
        <taxon>Thermomonosporaceae</taxon>
        <taxon>Actinoallomurus</taxon>
    </lineage>
</organism>
<keyword evidence="1" id="KW-0378">Hydrolase</keyword>
<dbReference type="SMART" id="SM00331">
    <property type="entry name" value="PP2C_SIG"/>
    <property type="match status" value="1"/>
</dbReference>
<dbReference type="SUPFAM" id="SSF55781">
    <property type="entry name" value="GAF domain-like"/>
    <property type="match status" value="1"/>
</dbReference>
<dbReference type="InterPro" id="IPR036457">
    <property type="entry name" value="PPM-type-like_dom_sf"/>
</dbReference>
<evidence type="ECO:0000259" key="3">
    <source>
        <dbReference type="SMART" id="SM00065"/>
    </source>
</evidence>
<dbReference type="InterPro" id="IPR029016">
    <property type="entry name" value="GAF-like_dom_sf"/>
</dbReference>
<evidence type="ECO:0000259" key="4">
    <source>
        <dbReference type="SMART" id="SM00331"/>
    </source>
</evidence>
<gene>
    <name evidence="5" type="ORF">GCM10023195_28660</name>
</gene>
<dbReference type="InterPro" id="IPR001932">
    <property type="entry name" value="PPM-type_phosphatase-like_dom"/>
</dbReference>
<comment type="caution">
    <text evidence="5">The sequence shown here is derived from an EMBL/GenBank/DDBJ whole genome shotgun (WGS) entry which is preliminary data.</text>
</comment>
<dbReference type="SMART" id="SM00065">
    <property type="entry name" value="GAF"/>
    <property type="match status" value="1"/>
</dbReference>
<dbReference type="PANTHER" id="PTHR43156">
    <property type="entry name" value="STAGE II SPORULATION PROTEIN E-RELATED"/>
    <property type="match status" value="1"/>
</dbReference>
<keyword evidence="6" id="KW-1185">Reference proteome</keyword>
<dbReference type="InterPro" id="IPR052016">
    <property type="entry name" value="Bact_Sigma-Reg"/>
</dbReference>
<evidence type="ECO:0000313" key="5">
    <source>
        <dbReference type="EMBL" id="GAA4607526.1"/>
    </source>
</evidence>
<evidence type="ECO:0000313" key="6">
    <source>
        <dbReference type="Proteomes" id="UP001500212"/>
    </source>
</evidence>
<protein>
    <submittedName>
        <fullName evidence="5">SpoIIE family protein phosphatase</fullName>
    </submittedName>
</protein>
<dbReference type="InterPro" id="IPR003018">
    <property type="entry name" value="GAF"/>
</dbReference>
<name>A0ABP8TGG2_9ACTN</name>
<dbReference type="EMBL" id="BAABHJ010000006">
    <property type="protein sequence ID" value="GAA4607526.1"/>
    <property type="molecule type" value="Genomic_DNA"/>
</dbReference>
<dbReference type="Gene3D" id="3.60.40.10">
    <property type="entry name" value="PPM-type phosphatase domain"/>
    <property type="match status" value="1"/>
</dbReference>
<feature type="region of interest" description="Disordered" evidence="2">
    <location>
        <begin position="85"/>
        <end position="113"/>
    </location>
</feature>
<dbReference type="SUPFAM" id="SSF81606">
    <property type="entry name" value="PP2C-like"/>
    <property type="match status" value="1"/>
</dbReference>
<evidence type="ECO:0000256" key="2">
    <source>
        <dbReference type="SAM" id="MobiDB-lite"/>
    </source>
</evidence>
<dbReference type="Pfam" id="PF13185">
    <property type="entry name" value="GAF_2"/>
    <property type="match status" value="1"/>
</dbReference>
<dbReference type="RefSeq" id="WP_345353776.1">
    <property type="nucleotide sequence ID" value="NZ_BAABHJ010000006.1"/>
</dbReference>
<accession>A0ABP8TGG2</accession>
<feature type="domain" description="PPM-type phosphatase" evidence="4">
    <location>
        <begin position="374"/>
        <end position="584"/>
    </location>
</feature>